<keyword evidence="2" id="KW-1185">Reference proteome</keyword>
<gene>
    <name evidence="1" type="ORF">P4U43_13730</name>
</gene>
<proteinExistence type="predicted"/>
<sequence>MREEPVMLTEAELDLEHHRAHEFTPARRVYAWIRYPSQAYLVQANATAWTATAIRIWFFEPKVRIHREGWVWRNAVTPAPPTEE</sequence>
<dbReference type="Proteomes" id="UP001220456">
    <property type="component" value="Unassembled WGS sequence"/>
</dbReference>
<evidence type="ECO:0000313" key="1">
    <source>
        <dbReference type="EMBL" id="MDF9278846.1"/>
    </source>
</evidence>
<evidence type="ECO:0000313" key="2">
    <source>
        <dbReference type="Proteomes" id="UP001220456"/>
    </source>
</evidence>
<dbReference type="EMBL" id="JAROKN010000045">
    <property type="protein sequence ID" value="MDF9278846.1"/>
    <property type="molecule type" value="Genomic_DNA"/>
</dbReference>
<accession>A0ABT6CXS1</accession>
<reference evidence="1 2" key="1">
    <citation type="journal article" date="2023" name="Int. J. Syst. Evol. Microbiol.">
        <title>Arthrobacter vasquezii sp. nov., isolated from a soil sample from Union Glacier, Antarctica.</title>
        <authorList>
            <person name="Valenzuela-Ibaceta F."/>
            <person name="Carrasco V."/>
            <person name="Lagos-Moraga S."/>
            <person name="Dietz-Vargas C."/>
            <person name="Navarro C.A."/>
            <person name="Perez-Donoso J.M."/>
        </authorList>
    </citation>
    <scope>NUCLEOTIDE SEQUENCE [LARGE SCALE GENOMIC DNA]</scope>
    <source>
        <strain evidence="1 2">EH-1B-1</strain>
    </source>
</reference>
<dbReference type="RefSeq" id="WP_277359228.1">
    <property type="nucleotide sequence ID" value="NZ_JAROKN010000045.1"/>
</dbReference>
<organism evidence="1 2">
    <name type="scientific">Arthrobacter vasquezii</name>
    <dbReference type="NCBI Taxonomy" id="2977629"/>
    <lineage>
        <taxon>Bacteria</taxon>
        <taxon>Bacillati</taxon>
        <taxon>Actinomycetota</taxon>
        <taxon>Actinomycetes</taxon>
        <taxon>Micrococcales</taxon>
        <taxon>Micrococcaceae</taxon>
        <taxon>Arthrobacter</taxon>
    </lineage>
</organism>
<comment type="caution">
    <text evidence="1">The sequence shown here is derived from an EMBL/GenBank/DDBJ whole genome shotgun (WGS) entry which is preliminary data.</text>
</comment>
<protein>
    <submittedName>
        <fullName evidence="1">Uncharacterized protein</fullName>
    </submittedName>
</protein>
<name>A0ABT6CXS1_9MICC</name>